<keyword evidence="2" id="KW-0732">Signal</keyword>
<sequence length="200" mass="21324">MKRHLLAAFLLFLASSPLLAAEDPEQLKSLKRAAESGDVSAQYEIGVLYEFGFRMKTHLIPALAWYMVSADNGDPRAIKRRDQLMSQLKPEQVDEAKRLRAGFGAKKPAAAKPDAEPAKPAEDQPAPEPAKPAPEKPKPAPAPVPETPPAKPAEEKPKPAAAAKPVMKKPEPKPESPPASPAPSSNGPAVQPLLPPPPSE</sequence>
<dbReference type="InterPro" id="IPR011990">
    <property type="entry name" value="TPR-like_helical_dom_sf"/>
</dbReference>
<organism evidence="3 4">
    <name type="scientific">Candidatus Muproteobacteria bacterium RBG_16_64_10</name>
    <dbReference type="NCBI Taxonomy" id="1817757"/>
    <lineage>
        <taxon>Bacteria</taxon>
        <taxon>Pseudomonadati</taxon>
        <taxon>Pseudomonadota</taxon>
        <taxon>Candidatus Muproteobacteria</taxon>
    </lineage>
</organism>
<protein>
    <recommendedName>
        <fullName evidence="5">Sel1 repeat family protein</fullName>
    </recommendedName>
</protein>
<feature type="chain" id="PRO_5009225410" description="Sel1 repeat family protein" evidence="2">
    <location>
        <begin position="21"/>
        <end position="200"/>
    </location>
</feature>
<evidence type="ECO:0000313" key="3">
    <source>
        <dbReference type="EMBL" id="OGI37394.1"/>
    </source>
</evidence>
<proteinExistence type="predicted"/>
<dbReference type="Proteomes" id="UP000179334">
    <property type="component" value="Unassembled WGS sequence"/>
</dbReference>
<evidence type="ECO:0000256" key="1">
    <source>
        <dbReference type="SAM" id="MobiDB-lite"/>
    </source>
</evidence>
<dbReference type="Gene3D" id="1.25.40.10">
    <property type="entry name" value="Tetratricopeptide repeat domain"/>
    <property type="match status" value="1"/>
</dbReference>
<evidence type="ECO:0000256" key="2">
    <source>
        <dbReference type="SAM" id="SignalP"/>
    </source>
</evidence>
<feature type="signal peptide" evidence="2">
    <location>
        <begin position="1"/>
        <end position="20"/>
    </location>
</feature>
<gene>
    <name evidence="3" type="ORF">A2V91_04035</name>
</gene>
<evidence type="ECO:0008006" key="5">
    <source>
        <dbReference type="Google" id="ProtNLM"/>
    </source>
</evidence>
<feature type="compositionally biased region" description="Basic and acidic residues" evidence="1">
    <location>
        <begin position="113"/>
        <end position="122"/>
    </location>
</feature>
<comment type="caution">
    <text evidence="3">The sequence shown here is derived from an EMBL/GenBank/DDBJ whole genome shotgun (WGS) entry which is preliminary data.</text>
</comment>
<evidence type="ECO:0000313" key="4">
    <source>
        <dbReference type="Proteomes" id="UP000179334"/>
    </source>
</evidence>
<dbReference type="AlphaFoldDB" id="A0A1F6SWZ6"/>
<name>A0A1F6SWZ6_9PROT</name>
<dbReference type="SUPFAM" id="SSF81901">
    <property type="entry name" value="HCP-like"/>
    <property type="match status" value="1"/>
</dbReference>
<accession>A0A1F6SWZ6</accession>
<feature type="compositionally biased region" description="Pro residues" evidence="1">
    <location>
        <begin position="139"/>
        <end position="151"/>
    </location>
</feature>
<feature type="region of interest" description="Disordered" evidence="1">
    <location>
        <begin position="99"/>
        <end position="200"/>
    </location>
</feature>
<reference evidence="3 4" key="1">
    <citation type="journal article" date="2016" name="Nat. Commun.">
        <title>Thousands of microbial genomes shed light on interconnected biogeochemical processes in an aquifer system.</title>
        <authorList>
            <person name="Anantharaman K."/>
            <person name="Brown C.T."/>
            <person name="Hug L.A."/>
            <person name="Sharon I."/>
            <person name="Castelle C.J."/>
            <person name="Probst A.J."/>
            <person name="Thomas B.C."/>
            <person name="Singh A."/>
            <person name="Wilkins M.J."/>
            <person name="Karaoz U."/>
            <person name="Brodie E.L."/>
            <person name="Williams K.H."/>
            <person name="Hubbard S.S."/>
            <person name="Banfield J.F."/>
        </authorList>
    </citation>
    <scope>NUCLEOTIDE SEQUENCE [LARGE SCALE GENOMIC DNA]</scope>
</reference>
<dbReference type="EMBL" id="MFSR01000092">
    <property type="protein sequence ID" value="OGI37394.1"/>
    <property type="molecule type" value="Genomic_DNA"/>
</dbReference>